<dbReference type="RefSeq" id="WP_127936393.1">
    <property type="nucleotide sequence ID" value="NZ_SAUN01000001.1"/>
</dbReference>
<feature type="region of interest" description="Disordered" evidence="1">
    <location>
        <begin position="75"/>
        <end position="106"/>
    </location>
</feature>
<dbReference type="InterPro" id="IPR047789">
    <property type="entry name" value="CU044_5270-like"/>
</dbReference>
<feature type="region of interest" description="Disordered" evidence="1">
    <location>
        <begin position="1"/>
        <end position="22"/>
    </location>
</feature>
<comment type="caution">
    <text evidence="3">The sequence shown here is derived from an EMBL/GenBank/DDBJ whole genome shotgun (WGS) entry which is preliminary data.</text>
</comment>
<dbReference type="OrthoDB" id="3467914at2"/>
<keyword evidence="4" id="KW-1185">Reference proteome</keyword>
<dbReference type="NCBIfam" id="NF038083">
    <property type="entry name" value="CU044_5270_fam"/>
    <property type="match status" value="1"/>
</dbReference>
<organism evidence="3 4">
    <name type="scientific">Nonomuraea polychroma</name>
    <dbReference type="NCBI Taxonomy" id="46176"/>
    <lineage>
        <taxon>Bacteria</taxon>
        <taxon>Bacillati</taxon>
        <taxon>Actinomycetota</taxon>
        <taxon>Actinomycetes</taxon>
        <taxon>Streptosporangiales</taxon>
        <taxon>Streptosporangiaceae</taxon>
        <taxon>Nonomuraea</taxon>
    </lineage>
</organism>
<dbReference type="Proteomes" id="UP000284824">
    <property type="component" value="Unassembled WGS sequence"/>
</dbReference>
<evidence type="ECO:0000256" key="2">
    <source>
        <dbReference type="SAM" id="Phobius"/>
    </source>
</evidence>
<gene>
    <name evidence="3" type="ORF">EDD27_7401</name>
</gene>
<keyword evidence="2" id="KW-0472">Membrane</keyword>
<keyword evidence="2" id="KW-0812">Transmembrane</keyword>
<feature type="region of interest" description="Disordered" evidence="1">
    <location>
        <begin position="165"/>
        <end position="219"/>
    </location>
</feature>
<proteinExistence type="predicted"/>
<keyword evidence="2" id="KW-1133">Transmembrane helix</keyword>
<evidence type="ECO:0008006" key="5">
    <source>
        <dbReference type="Google" id="ProtNLM"/>
    </source>
</evidence>
<reference evidence="3 4" key="1">
    <citation type="submission" date="2019-01" db="EMBL/GenBank/DDBJ databases">
        <title>Sequencing the genomes of 1000 actinobacteria strains.</title>
        <authorList>
            <person name="Klenk H.-P."/>
        </authorList>
    </citation>
    <scope>NUCLEOTIDE SEQUENCE [LARGE SCALE GENOMIC DNA]</scope>
    <source>
        <strain evidence="3 4">DSM 43925</strain>
    </source>
</reference>
<evidence type="ECO:0000313" key="3">
    <source>
        <dbReference type="EMBL" id="RVX44658.1"/>
    </source>
</evidence>
<protein>
    <recommendedName>
        <fullName evidence="5">CU044_5270 family protein</fullName>
    </recommendedName>
</protein>
<feature type="transmembrane region" description="Helical" evidence="2">
    <location>
        <begin position="49"/>
        <end position="70"/>
    </location>
</feature>
<dbReference type="AlphaFoldDB" id="A0A438MGE2"/>
<dbReference type="EMBL" id="SAUN01000001">
    <property type="protein sequence ID" value="RVX44658.1"/>
    <property type="molecule type" value="Genomic_DNA"/>
</dbReference>
<accession>A0A438MGE2</accession>
<feature type="compositionally biased region" description="Low complexity" evidence="1">
    <location>
        <begin position="86"/>
        <end position="95"/>
    </location>
</feature>
<evidence type="ECO:0000256" key="1">
    <source>
        <dbReference type="SAM" id="MobiDB-lite"/>
    </source>
</evidence>
<feature type="compositionally biased region" description="Polar residues" evidence="1">
    <location>
        <begin position="165"/>
        <end position="180"/>
    </location>
</feature>
<evidence type="ECO:0000313" key="4">
    <source>
        <dbReference type="Proteomes" id="UP000284824"/>
    </source>
</evidence>
<sequence length="402" mass="42455">MNPIDELRAARPAHLGDRPVDERTRAAELSYAMSGPRQAGRRRKVVRPVWGLGLAGAAAAVTAVVVVMAGNGAAPTPRAPDGGGAIATATGAPDGSGSTANPDGTAAPRVTLSAREVLLAAAEKADRQDERTGDYWHTATVSRTLLTVAEGGYRMVMQNRNEMWTPSATGGEQWSRNQSLGARPATEEDRKAWEAAGSPAKVEVAVPGKQGSPTLGKRGALVADTAPGKVRTSHSPLVDGDKVFWLGRNVTMKELRGLPSDPDDLKKWLLRSYEGHDTESSSTPMASDVWLFKVSAGLITDMPVTPQVRGAAFRMLAELDTVKVVENVTDAEGRQGTAVSIEERVKGGAVLEDRLIFDESTGRALAGENVVVRPGGLQAGLEPGEVFHSTAMLEAGWTDEKP</sequence>
<name>A0A438MGE2_9ACTN</name>